<reference evidence="2 3" key="1">
    <citation type="submission" date="2022-04" db="EMBL/GenBank/DDBJ databases">
        <authorList>
            <person name="Ye Y.-Q."/>
            <person name="Du Z.-J."/>
        </authorList>
    </citation>
    <scope>NUCLEOTIDE SEQUENCE [LARGE SCALE GENOMIC DNA]</scope>
    <source>
        <strain evidence="2 3">A6E488</strain>
    </source>
</reference>
<dbReference type="EMBL" id="JALIDZ010000004">
    <property type="protein sequence ID" value="MCT8972319.1"/>
    <property type="molecule type" value="Genomic_DNA"/>
</dbReference>
<accession>A0AAW5R136</accession>
<feature type="domain" description="YjiS-like" evidence="1">
    <location>
        <begin position="29"/>
        <end position="54"/>
    </location>
</feature>
<evidence type="ECO:0000313" key="3">
    <source>
        <dbReference type="Proteomes" id="UP001320898"/>
    </source>
</evidence>
<evidence type="ECO:0000259" key="1">
    <source>
        <dbReference type="Pfam" id="PF06568"/>
    </source>
</evidence>
<organism evidence="2 3">
    <name type="scientific">Microbaculum marinisediminis</name>
    <dbReference type="NCBI Taxonomy" id="2931392"/>
    <lineage>
        <taxon>Bacteria</taxon>
        <taxon>Pseudomonadati</taxon>
        <taxon>Pseudomonadota</taxon>
        <taxon>Alphaproteobacteria</taxon>
        <taxon>Hyphomicrobiales</taxon>
        <taxon>Tepidamorphaceae</taxon>
        <taxon>Microbaculum</taxon>
    </lineage>
</organism>
<dbReference type="AlphaFoldDB" id="A0AAW5R136"/>
<proteinExistence type="predicted"/>
<sequence length="76" mass="8515">MTATNTVLEPTVRSADVAGYLRGAAMRVFAWWRLYRTLRILSGLDERTRKDIGFAAPGGAESSADPRVLRYLETLR</sequence>
<dbReference type="RefSeq" id="WP_261615883.1">
    <property type="nucleotide sequence ID" value="NZ_JALIDZ010000004.1"/>
</dbReference>
<name>A0AAW5R136_9HYPH</name>
<dbReference type="InterPro" id="IPR009506">
    <property type="entry name" value="YjiS-like"/>
</dbReference>
<protein>
    <submittedName>
        <fullName evidence="2">DUF1127 domain-containing protein</fullName>
    </submittedName>
</protein>
<comment type="caution">
    <text evidence="2">The sequence shown here is derived from an EMBL/GenBank/DDBJ whole genome shotgun (WGS) entry which is preliminary data.</text>
</comment>
<keyword evidence="3" id="KW-1185">Reference proteome</keyword>
<dbReference type="Proteomes" id="UP001320898">
    <property type="component" value="Unassembled WGS sequence"/>
</dbReference>
<dbReference type="Pfam" id="PF06568">
    <property type="entry name" value="YjiS-like"/>
    <property type="match status" value="1"/>
</dbReference>
<evidence type="ECO:0000313" key="2">
    <source>
        <dbReference type="EMBL" id="MCT8972319.1"/>
    </source>
</evidence>
<gene>
    <name evidence="2" type="ORF">MUB46_10665</name>
</gene>